<evidence type="ECO:0000313" key="5">
    <source>
        <dbReference type="Proteomes" id="UP000239863"/>
    </source>
</evidence>
<dbReference type="AlphaFoldDB" id="A0A2S6FZH5"/>
<feature type="transmembrane region" description="Helical" evidence="2">
    <location>
        <begin position="474"/>
        <end position="494"/>
    </location>
</feature>
<protein>
    <submittedName>
        <fullName evidence="4">Uncharacterized protein YhaN</fullName>
    </submittedName>
</protein>
<dbReference type="InterPro" id="IPR027417">
    <property type="entry name" value="P-loop_NTPase"/>
</dbReference>
<dbReference type="RefSeq" id="WP_104409402.1">
    <property type="nucleotide sequence ID" value="NZ_PTIS01000003.1"/>
</dbReference>
<dbReference type="Pfam" id="PF13514">
    <property type="entry name" value="AAA_27"/>
    <property type="match status" value="1"/>
</dbReference>
<proteinExistence type="predicted"/>
<gene>
    <name evidence="4" type="ORF">BD821_103114</name>
</gene>
<sequence>MFKQQGVDPLMIIKKLNIISFGKLKNKSIELKDGINIIYGRNEAGKSTIQSFIKAMLYGMNSQKKSIRENGRKRYMPWSGERAQGELIYEDDGGNGYIIRRSFGNTKKEDQGEIIHFISGEKLRAINVIEPGKEILGLNEEGFNKTLFIEQLGLEINKGKEDEILEKLTNLAESGDEDRSYEKAIKTLEEAKKIITTPRKSGKLDELRLKLISLNTEYKESLRLSDENIEEQIELNNLKDKRTYLRANIEKLELYKKHIKRIKLYKEYGEILEYLKKSNELNEKIEEVEEGLVSDEGSIDNQFISSLKEEYRAYKQLKDIEMERLENKDVISNSLKVKEDEFCEYEKFNNLDEDVERKVISLCLEKKNLEEKIKKIEIIDCEIEDLNKDLEKLKYKHEKISYMSDINSKIQGVFYDYENKLKELKYKISKDNIDFEILDKKQVYKNKKILNFILSISFFIIILLLSFIKGFGIYKVNLIYVPIIILFIALIISVKRYKNQSKTLHNIEKEELLYGDISNLKNSIITIEEDLKRYYKLSGSKDHEDFLIKIKDYNDNKEKIDKITIKIEEKLLSRSNYSLEVLEEEYENICRYIDFILEDTNSYDIEDFLDRYKIFKEINKNIDILKSEVRVEALSLEHISEEISIKEKNIKNTMDKINKSHINIESIPTEIEKLEEKLKEKQEIEGRLKSIESNYELLLKDRDLEKMKEEIGDIINEDIEENFKNEEDLDDAIREKNKELLYTEKRLRDVKNSIDNKFIGKRTIIEIEEEIDAIKIEIELLEYRLQYINIAYDTLIECFKELQRDFGPILNEKVSKVFSSIVIDNYEEVKVSEDYGLKVRDKGRNDIIEAEYLSNGTVDQIYFSLRMAFIDLIFDREEIVPIFLDEAFMQYDDERLLKALEYIKTIDKNRQIIIFTCQKREVDILKKDSNIVYL</sequence>
<keyword evidence="2" id="KW-0472">Membrane</keyword>
<keyword evidence="2" id="KW-1133">Transmembrane helix</keyword>
<feature type="transmembrane region" description="Helical" evidence="2">
    <location>
        <begin position="449"/>
        <end position="468"/>
    </location>
</feature>
<dbReference type="Proteomes" id="UP000239863">
    <property type="component" value="Unassembled WGS sequence"/>
</dbReference>
<feature type="coiled-coil region" evidence="1">
    <location>
        <begin position="636"/>
        <end position="701"/>
    </location>
</feature>
<feature type="domain" description="YhaN AAA" evidence="3">
    <location>
        <begin position="11"/>
        <end position="65"/>
    </location>
</feature>
<comment type="caution">
    <text evidence="4">The sequence shown here is derived from an EMBL/GenBank/DDBJ whole genome shotgun (WGS) entry which is preliminary data.</text>
</comment>
<evidence type="ECO:0000256" key="1">
    <source>
        <dbReference type="SAM" id="Coils"/>
    </source>
</evidence>
<reference evidence="4 5" key="1">
    <citation type="submission" date="2018-02" db="EMBL/GenBank/DDBJ databases">
        <title>Genomic Encyclopedia of Archaeal and Bacterial Type Strains, Phase II (KMG-II): from individual species to whole genera.</title>
        <authorList>
            <person name="Goeker M."/>
        </authorList>
    </citation>
    <scope>NUCLEOTIDE SEQUENCE [LARGE SCALE GENOMIC DNA]</scope>
    <source>
        <strain evidence="4 5">DSM 15099</strain>
    </source>
</reference>
<accession>A0A2S6FZH5</accession>
<dbReference type="InterPro" id="IPR038734">
    <property type="entry name" value="YhaN_AAA"/>
</dbReference>
<dbReference type="EMBL" id="PTIS01000003">
    <property type="protein sequence ID" value="PPK48986.1"/>
    <property type="molecule type" value="Genomic_DNA"/>
</dbReference>
<dbReference type="PANTHER" id="PTHR41259">
    <property type="entry name" value="DOUBLE-STRAND BREAK REPAIR RAD50 ATPASE, PUTATIVE-RELATED"/>
    <property type="match status" value="1"/>
</dbReference>
<feature type="coiled-coil region" evidence="1">
    <location>
        <begin position="204"/>
        <end position="328"/>
    </location>
</feature>
<organism evidence="4 5">
    <name type="scientific">Clostridium algidicarnis DSM 15099</name>
    <dbReference type="NCBI Taxonomy" id="1121295"/>
    <lineage>
        <taxon>Bacteria</taxon>
        <taxon>Bacillati</taxon>
        <taxon>Bacillota</taxon>
        <taxon>Clostridia</taxon>
        <taxon>Eubacteriales</taxon>
        <taxon>Clostridiaceae</taxon>
        <taxon>Clostridium</taxon>
    </lineage>
</organism>
<dbReference type="PANTHER" id="PTHR41259:SF1">
    <property type="entry name" value="DOUBLE-STRAND BREAK REPAIR RAD50 ATPASE, PUTATIVE-RELATED"/>
    <property type="match status" value="1"/>
</dbReference>
<dbReference type="OrthoDB" id="9764467at2"/>
<dbReference type="STRING" id="37659.GCA_000703125_02044"/>
<evidence type="ECO:0000256" key="2">
    <source>
        <dbReference type="SAM" id="Phobius"/>
    </source>
</evidence>
<evidence type="ECO:0000259" key="3">
    <source>
        <dbReference type="Pfam" id="PF13514"/>
    </source>
</evidence>
<keyword evidence="2" id="KW-0812">Transmembrane</keyword>
<name>A0A2S6FZH5_9CLOT</name>
<feature type="coiled-coil region" evidence="1">
    <location>
        <begin position="369"/>
        <end position="396"/>
    </location>
</feature>
<dbReference type="Gene3D" id="3.40.50.300">
    <property type="entry name" value="P-loop containing nucleotide triphosphate hydrolases"/>
    <property type="match status" value="2"/>
</dbReference>
<keyword evidence="1" id="KW-0175">Coiled coil</keyword>
<evidence type="ECO:0000313" key="4">
    <source>
        <dbReference type="EMBL" id="PPK48986.1"/>
    </source>
</evidence>
<dbReference type="SUPFAM" id="SSF52540">
    <property type="entry name" value="P-loop containing nucleoside triphosphate hydrolases"/>
    <property type="match status" value="1"/>
</dbReference>